<protein>
    <submittedName>
        <fullName evidence="3 4">Uncharacterized protein LOC117639910</fullName>
    </submittedName>
</protein>
<feature type="domain" description="F-box" evidence="1">
    <location>
        <begin position="3"/>
        <end position="49"/>
    </location>
</feature>
<reference evidence="3 4" key="1">
    <citation type="submission" date="2025-04" db="UniProtKB">
        <authorList>
            <consortium name="RefSeq"/>
        </authorList>
    </citation>
    <scope>IDENTIFICATION</scope>
    <source>
        <tissue evidence="3 4">Total insect</tissue>
    </source>
</reference>
<sequence length="446" mass="49627">MDQSLLLALPDDALLAVLAFLPPRELFKCRVLCRRLRDLCLHADLWRRVRLPTCDPTLRAALRLAPCLREVLWYYLGATAPWAEDEDPELSRSACVVARLKLYVNNMNELRASAAVLKQSSLGGVKELVLTFFPNYCGAATRWKTFQLVSAINQVNHLYSLQIKIFSKDALLEPWFAVVGMVGVSSLKKLSYASPSYDFYLEYLLKTHAATLEDVHLDLTHIPVSSLKLLLNLRTLSFETDSGDDLSELENLPNLSSLKFGLNCTFSTGGLKLLRRAPRLRSVSVPCADPDPTAPLLALAASPSALILETLHLDGLPSSSLLGHMAAALPQFPALRTLSMVISFQYKEVDLADFVRAVSPTTAPRLTMLALQLTPPEGVCPQAWIHGPSIRDLLQRNPSLHLRALLLPCYYVNCSWCLWDLRETRQAVLGAHARQAGCPPDCYRWL</sequence>
<dbReference type="Gene3D" id="1.20.1280.50">
    <property type="match status" value="1"/>
</dbReference>
<keyword evidence="2" id="KW-1185">Reference proteome</keyword>
<dbReference type="GeneID" id="117639910"/>
<dbReference type="InterPro" id="IPR032675">
    <property type="entry name" value="LRR_dom_sf"/>
</dbReference>
<dbReference type="AlphaFoldDB" id="A0A6P8YDG1"/>
<gene>
    <name evidence="3 4" type="primary">LOC117639910</name>
</gene>
<dbReference type="Gene3D" id="3.80.10.10">
    <property type="entry name" value="Ribonuclease Inhibitor"/>
    <property type="match status" value="1"/>
</dbReference>
<evidence type="ECO:0000313" key="3">
    <source>
        <dbReference type="RefSeq" id="XP_034231837.1"/>
    </source>
</evidence>
<evidence type="ECO:0000313" key="4">
    <source>
        <dbReference type="RefSeq" id="XP_034231838.1"/>
    </source>
</evidence>
<dbReference type="InterPro" id="IPR001810">
    <property type="entry name" value="F-box_dom"/>
</dbReference>
<accession>A0A6P8YDG1</accession>
<name>A0A6P8YDG1_THRPL</name>
<dbReference type="RefSeq" id="XP_034231838.1">
    <property type="nucleotide sequence ID" value="XM_034375947.1"/>
</dbReference>
<dbReference type="KEGG" id="tpal:117639910"/>
<dbReference type="PROSITE" id="PS50181">
    <property type="entry name" value="FBOX"/>
    <property type="match status" value="1"/>
</dbReference>
<evidence type="ECO:0000259" key="1">
    <source>
        <dbReference type="PROSITE" id="PS50181"/>
    </source>
</evidence>
<dbReference type="SUPFAM" id="SSF81383">
    <property type="entry name" value="F-box domain"/>
    <property type="match status" value="1"/>
</dbReference>
<organism evidence="3">
    <name type="scientific">Thrips palmi</name>
    <name type="common">Melon thrips</name>
    <dbReference type="NCBI Taxonomy" id="161013"/>
    <lineage>
        <taxon>Eukaryota</taxon>
        <taxon>Metazoa</taxon>
        <taxon>Ecdysozoa</taxon>
        <taxon>Arthropoda</taxon>
        <taxon>Hexapoda</taxon>
        <taxon>Insecta</taxon>
        <taxon>Pterygota</taxon>
        <taxon>Neoptera</taxon>
        <taxon>Paraneoptera</taxon>
        <taxon>Thysanoptera</taxon>
        <taxon>Terebrantia</taxon>
        <taxon>Thripoidea</taxon>
        <taxon>Thripidae</taxon>
        <taxon>Thrips</taxon>
    </lineage>
</organism>
<dbReference type="RefSeq" id="XP_034231837.1">
    <property type="nucleotide sequence ID" value="XM_034375946.1"/>
</dbReference>
<dbReference type="SUPFAM" id="SSF52047">
    <property type="entry name" value="RNI-like"/>
    <property type="match status" value="1"/>
</dbReference>
<dbReference type="InterPro" id="IPR036047">
    <property type="entry name" value="F-box-like_dom_sf"/>
</dbReference>
<dbReference type="Pfam" id="PF12937">
    <property type="entry name" value="F-box-like"/>
    <property type="match status" value="1"/>
</dbReference>
<evidence type="ECO:0000313" key="2">
    <source>
        <dbReference type="Proteomes" id="UP000515158"/>
    </source>
</evidence>
<dbReference type="SMART" id="SM00256">
    <property type="entry name" value="FBOX"/>
    <property type="match status" value="1"/>
</dbReference>
<dbReference type="Proteomes" id="UP000515158">
    <property type="component" value="Unplaced"/>
</dbReference>
<proteinExistence type="predicted"/>